<dbReference type="PANTHER" id="PTHR11439:SF487">
    <property type="entry name" value="RNA-DIRECTED DNA POLYMERASE"/>
    <property type="match status" value="1"/>
</dbReference>
<reference evidence="1 2" key="1">
    <citation type="submission" date="2024-11" db="EMBL/GenBank/DDBJ databases">
        <title>A near-complete genome assembly of Cinchona calisaya.</title>
        <authorList>
            <person name="Lian D.C."/>
            <person name="Zhao X.W."/>
            <person name="Wei L."/>
        </authorList>
    </citation>
    <scope>NUCLEOTIDE SEQUENCE [LARGE SCALE GENOMIC DNA]</scope>
    <source>
        <tissue evidence="1">Nenye</tissue>
    </source>
</reference>
<organism evidence="1 2">
    <name type="scientific">Cinchona calisaya</name>
    <dbReference type="NCBI Taxonomy" id="153742"/>
    <lineage>
        <taxon>Eukaryota</taxon>
        <taxon>Viridiplantae</taxon>
        <taxon>Streptophyta</taxon>
        <taxon>Embryophyta</taxon>
        <taxon>Tracheophyta</taxon>
        <taxon>Spermatophyta</taxon>
        <taxon>Magnoliopsida</taxon>
        <taxon>eudicotyledons</taxon>
        <taxon>Gunneridae</taxon>
        <taxon>Pentapetalae</taxon>
        <taxon>asterids</taxon>
        <taxon>lamiids</taxon>
        <taxon>Gentianales</taxon>
        <taxon>Rubiaceae</taxon>
        <taxon>Cinchonoideae</taxon>
        <taxon>Cinchoneae</taxon>
        <taxon>Cinchona</taxon>
    </lineage>
</organism>
<evidence type="ECO:0000313" key="2">
    <source>
        <dbReference type="Proteomes" id="UP001630127"/>
    </source>
</evidence>
<dbReference type="PANTHER" id="PTHR11439">
    <property type="entry name" value="GAG-POL-RELATED RETROTRANSPOSON"/>
    <property type="match status" value="1"/>
</dbReference>
<dbReference type="CDD" id="cd09272">
    <property type="entry name" value="RNase_HI_RT_Ty1"/>
    <property type="match status" value="1"/>
</dbReference>
<dbReference type="EMBL" id="JBJUIK010000003">
    <property type="protein sequence ID" value="KAL3532907.1"/>
    <property type="molecule type" value="Genomic_DNA"/>
</dbReference>
<comment type="caution">
    <text evidence="1">The sequence shown here is derived from an EMBL/GenBank/DDBJ whole genome shotgun (WGS) entry which is preliminary data.</text>
</comment>
<dbReference type="Proteomes" id="UP001630127">
    <property type="component" value="Unassembled WGS sequence"/>
</dbReference>
<dbReference type="AlphaFoldDB" id="A0ABD3ANZ5"/>
<protein>
    <recommendedName>
        <fullName evidence="3">Copia protein</fullName>
    </recommendedName>
</protein>
<gene>
    <name evidence="1" type="ORF">ACH5RR_006428</name>
</gene>
<keyword evidence="2" id="KW-1185">Reference proteome</keyword>
<name>A0ABD3ANZ5_9GENT</name>
<accession>A0ABD3ANZ5</accession>
<proteinExistence type="predicted"/>
<evidence type="ECO:0008006" key="3">
    <source>
        <dbReference type="Google" id="ProtNLM"/>
    </source>
</evidence>
<evidence type="ECO:0000313" key="1">
    <source>
        <dbReference type="EMBL" id="KAL3532907.1"/>
    </source>
</evidence>
<sequence>MASITCELAWLRYLLNDLQVEHPQLAKLFCDSQAALHIAANPIYHERTKHIEIDCHVVRERIQSGAIATSHVPSACQLADLFTKPLGTSNFHSLLNKLEHT</sequence>